<feature type="transmembrane region" description="Helical" evidence="13">
    <location>
        <begin position="34"/>
        <end position="54"/>
    </location>
</feature>
<reference evidence="14 15" key="1">
    <citation type="journal article" date="2024" name="Proc. Natl. Acad. Sci. U.S.A.">
        <title>The evolutionary genomics of adaptation to stress in wild rhizobium bacteria.</title>
        <authorList>
            <person name="Kehlet-Delgado H."/>
            <person name="Montoya A.P."/>
            <person name="Jensen K.T."/>
            <person name="Wendlandt C.E."/>
            <person name="Dexheimer C."/>
            <person name="Roberts M."/>
            <person name="Torres Martinez L."/>
            <person name="Friesen M.L."/>
            <person name="Griffitts J.S."/>
            <person name="Porter S.S."/>
        </authorList>
    </citation>
    <scope>NUCLEOTIDE SEQUENCE [LARGE SCALE GENOMIC DNA]</scope>
    <source>
        <strain evidence="14 15">M0729</strain>
    </source>
</reference>
<comment type="similarity">
    <text evidence="4">Belongs to the cytochrome b560 family.</text>
</comment>
<dbReference type="SUPFAM" id="SSF81343">
    <property type="entry name" value="Fumarate reductase respiratory complex transmembrane subunits"/>
    <property type="match status" value="1"/>
</dbReference>
<keyword evidence="8" id="KW-0479">Metal-binding</keyword>
<evidence type="ECO:0000256" key="9">
    <source>
        <dbReference type="ARBA" id="ARBA00022989"/>
    </source>
</evidence>
<gene>
    <name evidence="14" type="primary">sdhC</name>
    <name evidence="14" type="ORF">NKI33_26265</name>
</gene>
<evidence type="ECO:0000256" key="2">
    <source>
        <dbReference type="ARBA" id="ARBA00004050"/>
    </source>
</evidence>
<evidence type="ECO:0000256" key="11">
    <source>
        <dbReference type="ARBA" id="ARBA00023136"/>
    </source>
</evidence>
<dbReference type="InterPro" id="IPR018495">
    <property type="entry name" value="Succ_DH_cyt_bsu_CS"/>
</dbReference>
<evidence type="ECO:0000256" key="13">
    <source>
        <dbReference type="SAM" id="Phobius"/>
    </source>
</evidence>
<organism evidence="14 15">
    <name type="scientific">Mesorhizobium opportunistum</name>
    <dbReference type="NCBI Taxonomy" id="593909"/>
    <lineage>
        <taxon>Bacteria</taxon>
        <taxon>Pseudomonadati</taxon>
        <taxon>Pseudomonadota</taxon>
        <taxon>Alphaproteobacteria</taxon>
        <taxon>Hyphomicrobiales</taxon>
        <taxon>Phyllobacteriaceae</taxon>
        <taxon>Mesorhizobium</taxon>
    </lineage>
</organism>
<evidence type="ECO:0000256" key="3">
    <source>
        <dbReference type="ARBA" id="ARBA00004141"/>
    </source>
</evidence>
<sequence length="139" mass="15378">MSRSPATRANARRERPLSPHLTVYRPPITMMMSIIHRITGGALYFGTLLVAIWLMAAASSQGAFDWVNWAFGTWLGRLILFGYTWALMHHMLGGVRHLVWDTGAGLEKHTASKIAWATLAGSILLTLLIWVAGYMARGA</sequence>
<dbReference type="Gene3D" id="1.20.1300.10">
    <property type="entry name" value="Fumarate reductase/succinate dehydrogenase, transmembrane subunit"/>
    <property type="match status" value="1"/>
</dbReference>
<dbReference type="CDD" id="cd03499">
    <property type="entry name" value="SQR_TypeC_SdhC"/>
    <property type="match status" value="1"/>
</dbReference>
<comment type="caution">
    <text evidence="14">The sequence shown here is derived from an EMBL/GenBank/DDBJ whole genome shotgun (WGS) entry which is preliminary data.</text>
</comment>
<protein>
    <recommendedName>
        <fullName evidence="5">Succinate dehydrogenase cytochrome b556 subunit</fullName>
    </recommendedName>
</protein>
<dbReference type="Pfam" id="PF01127">
    <property type="entry name" value="Sdh_cyt"/>
    <property type="match status" value="1"/>
</dbReference>
<proteinExistence type="inferred from homology"/>
<keyword evidence="11 13" id="KW-0472">Membrane</keyword>
<evidence type="ECO:0000256" key="1">
    <source>
        <dbReference type="ARBA" id="ARBA00001971"/>
    </source>
</evidence>
<comment type="function">
    <text evidence="2">Membrane-anchoring subunit of succinate dehydrogenase (SDH).</text>
</comment>
<keyword evidence="15" id="KW-1185">Reference proteome</keyword>
<evidence type="ECO:0000313" key="15">
    <source>
        <dbReference type="Proteomes" id="UP001464387"/>
    </source>
</evidence>
<dbReference type="PROSITE" id="PS01001">
    <property type="entry name" value="SDH_CYT_2"/>
    <property type="match status" value="1"/>
</dbReference>
<dbReference type="PANTHER" id="PTHR10978:SF5">
    <property type="entry name" value="SUCCINATE DEHYDROGENASE CYTOCHROME B560 SUBUNIT, MITOCHONDRIAL"/>
    <property type="match status" value="1"/>
</dbReference>
<name>A0ABV1YMS7_9HYPH</name>
<evidence type="ECO:0000256" key="5">
    <source>
        <dbReference type="ARBA" id="ARBA00020076"/>
    </source>
</evidence>
<dbReference type="Proteomes" id="UP001464387">
    <property type="component" value="Unassembled WGS sequence"/>
</dbReference>
<dbReference type="InterPro" id="IPR034804">
    <property type="entry name" value="SQR/QFR_C/D"/>
</dbReference>
<evidence type="ECO:0000313" key="14">
    <source>
        <dbReference type="EMBL" id="MER8936453.1"/>
    </source>
</evidence>
<evidence type="ECO:0000256" key="12">
    <source>
        <dbReference type="ARBA" id="ARBA00025912"/>
    </source>
</evidence>
<dbReference type="PIRSF" id="PIRSF000178">
    <property type="entry name" value="SDH_cyt_b560"/>
    <property type="match status" value="1"/>
</dbReference>
<dbReference type="InterPro" id="IPR014314">
    <property type="entry name" value="Succ_DH_cytb556"/>
</dbReference>
<evidence type="ECO:0000256" key="7">
    <source>
        <dbReference type="ARBA" id="ARBA00022692"/>
    </source>
</evidence>
<keyword evidence="6" id="KW-0349">Heme</keyword>
<evidence type="ECO:0000256" key="10">
    <source>
        <dbReference type="ARBA" id="ARBA00023004"/>
    </source>
</evidence>
<dbReference type="NCBIfam" id="TIGR02970">
    <property type="entry name" value="succ_dehyd_cytB"/>
    <property type="match status" value="1"/>
</dbReference>
<evidence type="ECO:0000256" key="4">
    <source>
        <dbReference type="ARBA" id="ARBA00007244"/>
    </source>
</evidence>
<keyword evidence="9 13" id="KW-1133">Transmembrane helix</keyword>
<comment type="subcellular location">
    <subcellularLocation>
        <location evidence="3">Membrane</location>
        <topology evidence="3">Multi-pass membrane protein</topology>
    </subcellularLocation>
</comment>
<keyword evidence="10" id="KW-0408">Iron</keyword>
<feature type="transmembrane region" description="Helical" evidence="13">
    <location>
        <begin position="114"/>
        <end position="136"/>
    </location>
</feature>
<evidence type="ECO:0000256" key="8">
    <source>
        <dbReference type="ARBA" id="ARBA00022723"/>
    </source>
</evidence>
<feature type="transmembrane region" description="Helical" evidence="13">
    <location>
        <begin position="66"/>
        <end position="88"/>
    </location>
</feature>
<dbReference type="PROSITE" id="PS01000">
    <property type="entry name" value="SDH_CYT_1"/>
    <property type="match status" value="1"/>
</dbReference>
<dbReference type="InterPro" id="IPR000701">
    <property type="entry name" value="SuccDH_FuR_B_TM-su"/>
</dbReference>
<accession>A0ABV1YMS7</accession>
<dbReference type="EMBL" id="JAMYPJ010000049">
    <property type="protein sequence ID" value="MER8936453.1"/>
    <property type="molecule type" value="Genomic_DNA"/>
</dbReference>
<dbReference type="RefSeq" id="WP_023765915.1">
    <property type="nucleotide sequence ID" value="NZ_CP097252.1"/>
</dbReference>
<comment type="subunit">
    <text evidence="12">Part of an enzyme complex containing four subunits: a flavoprotein, an iron-sulfur protein, plus two membrane-anchoring proteins, SdhC and SdhD. The complex can form homotrimers.</text>
</comment>
<keyword evidence="7 13" id="KW-0812">Transmembrane</keyword>
<evidence type="ECO:0000256" key="6">
    <source>
        <dbReference type="ARBA" id="ARBA00022617"/>
    </source>
</evidence>
<comment type="cofactor">
    <cofactor evidence="1">
        <name>heme</name>
        <dbReference type="ChEBI" id="CHEBI:30413"/>
    </cofactor>
</comment>
<dbReference type="PANTHER" id="PTHR10978">
    <property type="entry name" value="SUCCINATE DEHYDROGENASE CYTOCHROME B560 SUBUNIT"/>
    <property type="match status" value="1"/>
</dbReference>